<evidence type="ECO:0000313" key="2">
    <source>
        <dbReference type="EMBL" id="BFO73313.1"/>
    </source>
</evidence>
<dbReference type="AlphaFoldDB" id="A0AB33IZ80"/>
<name>A0AB33IZ80_9BACT</name>
<sequence>MNFLKALFGGKTEDSEEEKKHQEEKDFEVLKYDGVRAMKMGNLSHAIRCFQHALDRQEDLEIRDYLSQAFMMGGELLQAYEQLQKMAEKAPENQRILIRMANVAYMMENYQAMGDACEKALLIDDTNAEVHYLYSQACKGQGDSTNAVAMLTKAIGLNAEYGDAYLLRGEIYLKEDALTEADEDAQWLREHVAENEDVLLLKARIETKRDNADEAIAYYNKVIEVNPFCLAAYQERAVLLRQLGKIAEAEADEQQVQELAVASGEPQNADEKEAETLQQKIENKYRANNPYGF</sequence>
<feature type="region of interest" description="Disordered" evidence="1">
    <location>
        <begin position="257"/>
        <end position="276"/>
    </location>
</feature>
<dbReference type="Pfam" id="PF13432">
    <property type="entry name" value="TPR_16"/>
    <property type="match status" value="1"/>
</dbReference>
<dbReference type="Pfam" id="PF13181">
    <property type="entry name" value="TPR_8"/>
    <property type="match status" value="1"/>
</dbReference>
<dbReference type="SMART" id="SM00028">
    <property type="entry name" value="TPR"/>
    <property type="match status" value="6"/>
</dbReference>
<protein>
    <recommendedName>
        <fullName evidence="3">Tetratricopeptide repeat protein</fullName>
    </recommendedName>
</protein>
<organism evidence="2">
    <name type="scientific">Prevotella sp. GTC17254</name>
    <dbReference type="NCBI Taxonomy" id="3236794"/>
    <lineage>
        <taxon>Bacteria</taxon>
        <taxon>Pseudomonadati</taxon>
        <taxon>Bacteroidota</taxon>
        <taxon>Bacteroidia</taxon>
        <taxon>Bacteroidales</taxon>
        <taxon>Prevotellaceae</taxon>
        <taxon>Prevotella</taxon>
    </lineage>
</organism>
<dbReference type="InterPro" id="IPR011990">
    <property type="entry name" value="TPR-like_helical_dom_sf"/>
</dbReference>
<evidence type="ECO:0000256" key="1">
    <source>
        <dbReference type="SAM" id="MobiDB-lite"/>
    </source>
</evidence>
<dbReference type="PANTHER" id="PTHR12558">
    <property type="entry name" value="CELL DIVISION CYCLE 16,23,27"/>
    <property type="match status" value="1"/>
</dbReference>
<proteinExistence type="predicted"/>
<dbReference type="EMBL" id="AP035786">
    <property type="protein sequence ID" value="BFO73313.1"/>
    <property type="molecule type" value="Genomic_DNA"/>
</dbReference>
<dbReference type="PANTHER" id="PTHR12558:SF13">
    <property type="entry name" value="CELL DIVISION CYCLE PROTEIN 27 HOMOLOG"/>
    <property type="match status" value="1"/>
</dbReference>
<accession>A0AB33IZ80</accession>
<dbReference type="SUPFAM" id="SSF48452">
    <property type="entry name" value="TPR-like"/>
    <property type="match status" value="2"/>
</dbReference>
<feature type="region of interest" description="Disordered" evidence="1">
    <location>
        <begin position="1"/>
        <end position="22"/>
    </location>
</feature>
<dbReference type="InterPro" id="IPR019734">
    <property type="entry name" value="TPR_rpt"/>
</dbReference>
<reference evidence="2" key="1">
    <citation type="submission" date="2024-07" db="EMBL/GenBank/DDBJ databases">
        <title>Complete genome sequence of Prevotella sp. YM-2024 GTC17254.</title>
        <authorList>
            <person name="Hayashi M."/>
            <person name="Muto Y."/>
            <person name="Tanaka K."/>
            <person name="Niwa H."/>
        </authorList>
    </citation>
    <scope>NUCLEOTIDE SEQUENCE</scope>
    <source>
        <strain evidence="2">GTC17254</strain>
    </source>
</reference>
<evidence type="ECO:0008006" key="3">
    <source>
        <dbReference type="Google" id="ProtNLM"/>
    </source>
</evidence>
<feature type="compositionally biased region" description="Basic and acidic residues" evidence="1">
    <location>
        <begin position="11"/>
        <end position="22"/>
    </location>
</feature>
<dbReference type="Gene3D" id="1.25.40.10">
    <property type="entry name" value="Tetratricopeptide repeat domain"/>
    <property type="match status" value="2"/>
</dbReference>
<gene>
    <name evidence="2" type="ORF">GTC17254_09100</name>
</gene>